<dbReference type="Gene3D" id="2.90.10.10">
    <property type="entry name" value="Bulb-type lectin domain"/>
    <property type="match status" value="2"/>
</dbReference>
<comment type="caution">
    <text evidence="2">The sequence shown here is derived from an EMBL/GenBank/DDBJ whole genome shotgun (WGS) entry which is preliminary data.</text>
</comment>
<name>A0ABT6ZE59_9MICO</name>
<dbReference type="SUPFAM" id="SSF51261">
    <property type="entry name" value="Duplicated hybrid motif"/>
    <property type="match status" value="1"/>
</dbReference>
<dbReference type="CDD" id="cd12797">
    <property type="entry name" value="M23_peptidase"/>
    <property type="match status" value="1"/>
</dbReference>
<protein>
    <submittedName>
        <fullName evidence="2">Peptidoglycan DD-metalloendopeptidase family protein</fullName>
    </submittedName>
</protein>
<accession>A0ABT6ZE59</accession>
<dbReference type="InterPro" id="IPR011055">
    <property type="entry name" value="Dup_hybrid_motif"/>
</dbReference>
<evidence type="ECO:0000313" key="3">
    <source>
        <dbReference type="Proteomes" id="UP001321481"/>
    </source>
</evidence>
<evidence type="ECO:0000313" key="2">
    <source>
        <dbReference type="EMBL" id="MDJ1114446.1"/>
    </source>
</evidence>
<feature type="domain" description="Bulb-type lectin" evidence="1">
    <location>
        <begin position="411"/>
        <end position="519"/>
    </location>
</feature>
<keyword evidence="3" id="KW-1185">Reference proteome</keyword>
<dbReference type="Gene3D" id="2.60.40.2700">
    <property type="match status" value="3"/>
</dbReference>
<dbReference type="PROSITE" id="PS50927">
    <property type="entry name" value="BULB_LECTIN"/>
    <property type="match status" value="1"/>
</dbReference>
<dbReference type="Proteomes" id="UP001321481">
    <property type="component" value="Unassembled WGS sequence"/>
</dbReference>
<dbReference type="PANTHER" id="PTHR21666">
    <property type="entry name" value="PEPTIDASE-RELATED"/>
    <property type="match status" value="1"/>
</dbReference>
<dbReference type="SUPFAM" id="SSF51110">
    <property type="entry name" value="alpha-D-mannose-specific plant lectins"/>
    <property type="match status" value="1"/>
</dbReference>
<dbReference type="PANTHER" id="PTHR21666:SF270">
    <property type="entry name" value="MUREIN HYDROLASE ACTIVATOR ENVC"/>
    <property type="match status" value="1"/>
</dbReference>
<organism evidence="2 3">
    <name type="scientific">Microbacterium dauci</name>
    <dbReference type="NCBI Taxonomy" id="3048008"/>
    <lineage>
        <taxon>Bacteria</taxon>
        <taxon>Bacillati</taxon>
        <taxon>Actinomycetota</taxon>
        <taxon>Actinomycetes</taxon>
        <taxon>Micrococcales</taxon>
        <taxon>Microbacteriaceae</taxon>
        <taxon>Microbacterium</taxon>
    </lineage>
</organism>
<dbReference type="CDD" id="cd00028">
    <property type="entry name" value="B_lectin"/>
    <property type="match status" value="1"/>
</dbReference>
<reference evidence="2 3" key="1">
    <citation type="submission" date="2023-05" db="EMBL/GenBank/DDBJ databases">
        <title>Microbacterium dauci sp.nov., Isolated from Carrot Rhizosphere Soil.</title>
        <authorList>
            <person name="Xiao Z."/>
            <person name="Zheng J."/>
        </authorList>
    </citation>
    <scope>NUCLEOTIDE SEQUENCE [LARGE SCALE GENOMIC DNA]</scope>
    <source>
        <strain evidence="2 3">LX3-4</strain>
    </source>
</reference>
<dbReference type="EMBL" id="JASJND010000005">
    <property type="protein sequence ID" value="MDJ1114446.1"/>
    <property type="molecule type" value="Genomic_DNA"/>
</dbReference>
<dbReference type="InterPro" id="IPR050570">
    <property type="entry name" value="Cell_wall_metabolism_enzyme"/>
</dbReference>
<dbReference type="Pfam" id="PF01551">
    <property type="entry name" value="Peptidase_M23"/>
    <property type="match status" value="1"/>
</dbReference>
<dbReference type="Gene3D" id="2.70.70.10">
    <property type="entry name" value="Glucose Permease (Domain IIA)"/>
    <property type="match status" value="1"/>
</dbReference>
<gene>
    <name evidence="2" type="ORF">QNI14_08265</name>
</gene>
<dbReference type="RefSeq" id="WP_283716064.1">
    <property type="nucleotide sequence ID" value="NZ_JASJND010000005.1"/>
</dbReference>
<dbReference type="InterPro" id="IPR001480">
    <property type="entry name" value="Bulb-type_lectin_dom"/>
</dbReference>
<proteinExistence type="predicted"/>
<dbReference type="InterPro" id="IPR016047">
    <property type="entry name" value="M23ase_b-sheet_dom"/>
</dbReference>
<dbReference type="SMART" id="SM00108">
    <property type="entry name" value="B_lectin"/>
    <property type="match status" value="1"/>
</dbReference>
<evidence type="ECO:0000259" key="1">
    <source>
        <dbReference type="PROSITE" id="PS50927"/>
    </source>
</evidence>
<dbReference type="InterPro" id="IPR036426">
    <property type="entry name" value="Bulb-type_lectin_dom_sf"/>
</dbReference>
<sequence length="665" mass="69949">MGNAVLEDDRRVLPAWRKAIAAIVIAIVVAAAGATGTAPAFAASTISAKTPTVSGSGLVGQTLTANAGSWSPAPVTLQYQWYRNGEPISKATARTYTPTTADAGRKVLVMVTGTKRGYTPAVRASASRTITGTFTTAPKPKISGAFTPGSRLTVTTGTWSPTPTTLSITWLRAGKAIPGATKSTYTVTNADLDKQVSVQVTARRSGHTTKTTVSTSATVRRTFKTAPAPIVVTDPAGPIVGSQLRVTDQLPRWSPTPTTLTYQWLRGSTPISGATSRSYRITTGDVATGISVRVTASRTGYRTTTKTSTAVTPRPAALTIMPWRLMGTPSYDSTLTVRPEFIACSGVCVQPDFISYVWRVNGTPINHSGHEWRVPAWAAGKQVTVELIGVKPGYPNVSSVGQPVTIDRNLRSSVAGGSTIPVDAYLQSNNGRYRFILQGDGNAVLYDGSRATWSSRTNGKAPRELVLQGDGNFVFYDTSGRAGWASNTAGKPIRNLALQDDGNLVLYGTNGAATWSSNTATGGGGSVPGVNGWAYPIRPHATFTTYSGHNGDDIPVGVGTPVYAISSGPVAIVSYPIGPWCPVGGVSGNQTDLRITTQRDGNTYTVAYAHLDSFAVSNGQQVQAGQLIGYSGNKGCSTGPHLHIDIKVNGVANKLYPRDIFGRSY</sequence>